<feature type="domain" description="Serine aminopeptidase S33" evidence="1">
    <location>
        <begin position="46"/>
        <end position="130"/>
    </location>
</feature>
<dbReference type="EMBL" id="NSKE01000011">
    <property type="protein sequence ID" value="PAU93021.1"/>
    <property type="molecule type" value="Genomic_DNA"/>
</dbReference>
<dbReference type="Gene3D" id="3.40.50.1820">
    <property type="entry name" value="alpha/beta hydrolase"/>
    <property type="match status" value="1"/>
</dbReference>
<dbReference type="Pfam" id="PF12146">
    <property type="entry name" value="Hydrolase_4"/>
    <property type="match status" value="1"/>
</dbReference>
<dbReference type="InterPro" id="IPR022742">
    <property type="entry name" value="Hydrolase_4"/>
</dbReference>
<organism evidence="2 3">
    <name type="scientific">Fodinibius salipaludis</name>
    <dbReference type="NCBI Taxonomy" id="2032627"/>
    <lineage>
        <taxon>Bacteria</taxon>
        <taxon>Pseudomonadati</taxon>
        <taxon>Balneolota</taxon>
        <taxon>Balneolia</taxon>
        <taxon>Balneolales</taxon>
        <taxon>Balneolaceae</taxon>
        <taxon>Fodinibius</taxon>
    </lineage>
</organism>
<reference evidence="2 3" key="1">
    <citation type="submission" date="2017-08" db="EMBL/GenBank/DDBJ databases">
        <title>Aliifodinibius alkalisoli sp. nov., isolated from saline alkaline soil.</title>
        <authorList>
            <person name="Liu D."/>
            <person name="Zhang G."/>
        </authorList>
    </citation>
    <scope>NUCLEOTIDE SEQUENCE [LARGE SCALE GENOMIC DNA]</scope>
    <source>
        <strain evidence="2 3">WN023</strain>
    </source>
</reference>
<proteinExistence type="predicted"/>
<dbReference type="InterPro" id="IPR051044">
    <property type="entry name" value="MAG_DAG_Lipase"/>
</dbReference>
<comment type="caution">
    <text evidence="2">The sequence shown here is derived from an EMBL/GenBank/DDBJ whole genome shotgun (WGS) entry which is preliminary data.</text>
</comment>
<sequence length="251" mass="27570">MRSEKITFDGAFGDKLSARVDQPDGEARNYALFAHCFTCSKNLKVVSNLSKTLTKHGIGVLRFDFTGLGESEGDFADTNFSSNIEDLIAAADYMESHYRAPAILIGHSLGGAAVLQSASKIPKSKAVATIGAPADPEHVKENFGARLNEIEEKGIATVTLAGRDFTIKKQFIDDLEANNMDDKIRNLDRALMIFHSPVDQVVGIDNAANIYKKARHPKSFVSLDDANHLLTKQKDSFYLAEVLAAWANRYF</sequence>
<dbReference type="AlphaFoldDB" id="A0A2A2G5W4"/>
<dbReference type="PANTHER" id="PTHR11614">
    <property type="entry name" value="PHOSPHOLIPASE-RELATED"/>
    <property type="match status" value="1"/>
</dbReference>
<dbReference type="OrthoDB" id="9791538at2"/>
<dbReference type="RefSeq" id="WP_095607441.1">
    <property type="nucleotide sequence ID" value="NZ_NSKE01000011.1"/>
</dbReference>
<evidence type="ECO:0000259" key="1">
    <source>
        <dbReference type="Pfam" id="PF12146"/>
    </source>
</evidence>
<keyword evidence="3" id="KW-1185">Reference proteome</keyword>
<evidence type="ECO:0000313" key="2">
    <source>
        <dbReference type="EMBL" id="PAU93021.1"/>
    </source>
</evidence>
<name>A0A2A2G5W4_9BACT</name>
<dbReference type="Proteomes" id="UP000218831">
    <property type="component" value="Unassembled WGS sequence"/>
</dbReference>
<accession>A0A2A2G5W4</accession>
<evidence type="ECO:0000313" key="3">
    <source>
        <dbReference type="Proteomes" id="UP000218831"/>
    </source>
</evidence>
<protein>
    <submittedName>
        <fullName evidence="2">Osmotically inducible protein OsmC</fullName>
    </submittedName>
</protein>
<gene>
    <name evidence="2" type="ORF">CK503_13945</name>
</gene>
<dbReference type="SUPFAM" id="SSF53474">
    <property type="entry name" value="alpha/beta-Hydrolases"/>
    <property type="match status" value="1"/>
</dbReference>
<dbReference type="InterPro" id="IPR029058">
    <property type="entry name" value="AB_hydrolase_fold"/>
</dbReference>